<dbReference type="NCBIfam" id="NF041681">
    <property type="entry name" value="HGxxPAAW"/>
    <property type="match status" value="1"/>
</dbReference>
<protein>
    <submittedName>
        <fullName evidence="2">HGxxPAAW family protein</fullName>
    </submittedName>
</protein>
<feature type="transmembrane region" description="Helical" evidence="1">
    <location>
        <begin position="62"/>
        <end position="80"/>
    </location>
</feature>
<accession>A0ABY8QXZ6</accession>
<dbReference type="InterPro" id="IPR046550">
    <property type="entry name" value="DUF6704"/>
</dbReference>
<keyword evidence="3" id="KW-1185">Reference proteome</keyword>
<keyword evidence="1" id="KW-0472">Membrane</keyword>
<dbReference type="EMBL" id="CP090958">
    <property type="protein sequence ID" value="WGW13773.1"/>
    <property type="molecule type" value="Genomic_DNA"/>
</dbReference>
<dbReference type="Proteomes" id="UP001209083">
    <property type="component" value="Chromosome"/>
</dbReference>
<keyword evidence="1" id="KW-0812">Transmembrane</keyword>
<organism evidence="2 3">
    <name type="scientific">Saxibacter everestensis</name>
    <dbReference type="NCBI Taxonomy" id="2909229"/>
    <lineage>
        <taxon>Bacteria</taxon>
        <taxon>Bacillati</taxon>
        <taxon>Actinomycetota</taxon>
        <taxon>Actinomycetes</taxon>
        <taxon>Micrococcales</taxon>
        <taxon>Brevibacteriaceae</taxon>
        <taxon>Saxibacter</taxon>
    </lineage>
</organism>
<reference evidence="2 3" key="1">
    <citation type="submission" date="2023-05" db="EMBL/GenBank/DDBJ databases">
        <title>Lithophilousrod everest ZFBP1038 complete genpme.</title>
        <authorList>
            <person name="Tian M."/>
        </authorList>
    </citation>
    <scope>NUCLEOTIDE SEQUENCE [LARGE SCALE GENOMIC DNA]</scope>
    <source>
        <strain evidence="2 3">ZFBP1038</strain>
    </source>
</reference>
<dbReference type="RefSeq" id="WP_349640596.1">
    <property type="nucleotide sequence ID" value="NZ_CP090958.1"/>
</dbReference>
<dbReference type="Pfam" id="PF20447">
    <property type="entry name" value="DUF6704"/>
    <property type="match status" value="1"/>
</dbReference>
<feature type="transmembrane region" description="Helical" evidence="1">
    <location>
        <begin position="35"/>
        <end position="56"/>
    </location>
</feature>
<evidence type="ECO:0000313" key="3">
    <source>
        <dbReference type="Proteomes" id="UP001209083"/>
    </source>
</evidence>
<sequence length="96" mass="10043">MSTPTADMPENAKYRLTEEQVAAAVPESLGHGHSIAGWTTVLIMLGGCLISAAAFFLASVTVFWIGMAVAVVGLIVGWILRRVGFGVGGSRTSARH</sequence>
<keyword evidence="1" id="KW-1133">Transmembrane helix</keyword>
<name>A0ABY8QXZ6_9MICO</name>
<evidence type="ECO:0000256" key="1">
    <source>
        <dbReference type="SAM" id="Phobius"/>
    </source>
</evidence>
<proteinExistence type="predicted"/>
<evidence type="ECO:0000313" key="2">
    <source>
        <dbReference type="EMBL" id="WGW13773.1"/>
    </source>
</evidence>
<gene>
    <name evidence="2" type="ORF">LWF01_08525</name>
</gene>